<evidence type="ECO:0000259" key="4">
    <source>
        <dbReference type="PROSITE" id="PS52004"/>
    </source>
</evidence>
<dbReference type="InterPro" id="IPR016039">
    <property type="entry name" value="Thiolase-like"/>
</dbReference>
<sequence>MLNKTSEPMNIYITGMGCISALGSEMSQTLYHLQNEKSGLTYMDFVETEFKQKFVAGEIKMSNQDLANRLGIAGKMPTRTSLLGLWAAQDAVAQSGIEIADKTYKTGFISASTVGGMVNTERHFHNFLKGTNQEHFVTSNDMGDSSEYIANALKIKGFVTTINTACASSLNAIILGTRMIKQGILDRVIVGGTDALCKFTINGFNALMLLDTEACLPFDARRKGINLGEGAAYLVIESEKVIKDKNKILAKISGYGSSNDAYHQTASSPNGYGLQLAMKAALKTASLSTTDINYLNAHGTATPNNDLTEGWAIKETFTEGVSFSSTKSFTGHTLAASGSIEAVFSILSINNSFIPANLGFNEAIEEHGLIPISTTQKGVSLNHIMSNSAGMGGSCSSIIFSKP</sequence>
<dbReference type="CDD" id="cd00834">
    <property type="entry name" value="KAS_I_II"/>
    <property type="match status" value="1"/>
</dbReference>
<dbReference type="SUPFAM" id="SSF53901">
    <property type="entry name" value="Thiolase-like"/>
    <property type="match status" value="1"/>
</dbReference>
<feature type="domain" description="Ketosynthase family 3 (KS3)" evidence="4">
    <location>
        <begin position="8"/>
        <end position="402"/>
    </location>
</feature>
<protein>
    <submittedName>
        <fullName evidence="5">3-oxoacyl-(Acyl-carrier-protein) synthase</fullName>
    </submittedName>
</protein>
<dbReference type="InterPro" id="IPR020841">
    <property type="entry name" value="PKS_Beta-ketoAc_synthase_dom"/>
</dbReference>
<dbReference type="InterPro" id="IPR014030">
    <property type="entry name" value="Ketoacyl_synth_N"/>
</dbReference>
<dbReference type="AlphaFoldDB" id="A0A316E572"/>
<dbReference type="InterPro" id="IPR014031">
    <property type="entry name" value="Ketoacyl_synth_C"/>
</dbReference>
<dbReference type="Proteomes" id="UP000245489">
    <property type="component" value="Unassembled WGS sequence"/>
</dbReference>
<comment type="caution">
    <text evidence="5">The sequence shown here is derived from an EMBL/GenBank/DDBJ whole genome shotgun (WGS) entry which is preliminary data.</text>
</comment>
<dbReference type="SMART" id="SM00825">
    <property type="entry name" value="PKS_KS"/>
    <property type="match status" value="1"/>
</dbReference>
<evidence type="ECO:0000256" key="1">
    <source>
        <dbReference type="ARBA" id="ARBA00008467"/>
    </source>
</evidence>
<reference evidence="5 6" key="1">
    <citation type="submission" date="2018-05" db="EMBL/GenBank/DDBJ databases">
        <title>Genomic Encyclopedia of Archaeal and Bacterial Type Strains, Phase II (KMG-II): from individual species to whole genera.</title>
        <authorList>
            <person name="Goeker M."/>
        </authorList>
    </citation>
    <scope>NUCLEOTIDE SEQUENCE [LARGE SCALE GENOMIC DNA]</scope>
    <source>
        <strain evidence="5 6">DSM 22214</strain>
    </source>
</reference>
<dbReference type="PROSITE" id="PS52004">
    <property type="entry name" value="KS3_2"/>
    <property type="match status" value="1"/>
</dbReference>
<dbReference type="InterPro" id="IPR000794">
    <property type="entry name" value="Beta-ketoacyl_synthase"/>
</dbReference>
<proteinExistence type="inferred from homology"/>
<dbReference type="InterPro" id="IPR018201">
    <property type="entry name" value="Ketoacyl_synth_AS"/>
</dbReference>
<dbReference type="PANTHER" id="PTHR11712">
    <property type="entry name" value="POLYKETIDE SYNTHASE-RELATED"/>
    <property type="match status" value="1"/>
</dbReference>
<name>A0A316E572_9BACT</name>
<keyword evidence="2 3" id="KW-0808">Transferase</keyword>
<evidence type="ECO:0000256" key="2">
    <source>
        <dbReference type="ARBA" id="ARBA00022679"/>
    </source>
</evidence>
<dbReference type="PROSITE" id="PS51257">
    <property type="entry name" value="PROKAR_LIPOPROTEIN"/>
    <property type="match status" value="1"/>
</dbReference>
<dbReference type="GO" id="GO:0005829">
    <property type="term" value="C:cytosol"/>
    <property type="evidence" value="ECO:0007669"/>
    <property type="project" value="TreeGrafter"/>
</dbReference>
<dbReference type="EMBL" id="QGGO01000016">
    <property type="protein sequence ID" value="PWK23853.1"/>
    <property type="molecule type" value="Genomic_DNA"/>
</dbReference>
<evidence type="ECO:0000313" key="6">
    <source>
        <dbReference type="Proteomes" id="UP000245489"/>
    </source>
</evidence>
<dbReference type="GO" id="GO:0006633">
    <property type="term" value="P:fatty acid biosynthetic process"/>
    <property type="evidence" value="ECO:0007669"/>
    <property type="project" value="InterPro"/>
</dbReference>
<dbReference type="Pfam" id="PF00109">
    <property type="entry name" value="ketoacyl-synt"/>
    <property type="match status" value="1"/>
</dbReference>
<dbReference type="PROSITE" id="PS00606">
    <property type="entry name" value="KS3_1"/>
    <property type="match status" value="1"/>
</dbReference>
<gene>
    <name evidence="5" type="ORF">LV89_03060</name>
</gene>
<evidence type="ECO:0000313" key="5">
    <source>
        <dbReference type="EMBL" id="PWK23853.1"/>
    </source>
</evidence>
<organism evidence="5 6">
    <name type="scientific">Arcicella aurantiaca</name>
    <dbReference type="NCBI Taxonomy" id="591202"/>
    <lineage>
        <taxon>Bacteria</taxon>
        <taxon>Pseudomonadati</taxon>
        <taxon>Bacteroidota</taxon>
        <taxon>Cytophagia</taxon>
        <taxon>Cytophagales</taxon>
        <taxon>Flectobacillaceae</taxon>
        <taxon>Arcicella</taxon>
    </lineage>
</organism>
<comment type="similarity">
    <text evidence="1 3">Belongs to the thiolase-like superfamily. Beta-ketoacyl-ACP synthases family.</text>
</comment>
<dbReference type="Gene3D" id="3.40.47.10">
    <property type="match status" value="1"/>
</dbReference>
<keyword evidence="6" id="KW-1185">Reference proteome</keyword>
<dbReference type="Pfam" id="PF02801">
    <property type="entry name" value="Ketoacyl-synt_C"/>
    <property type="match status" value="1"/>
</dbReference>
<accession>A0A316E572</accession>
<dbReference type="GO" id="GO:0004315">
    <property type="term" value="F:3-oxoacyl-[acyl-carrier-protein] synthase activity"/>
    <property type="evidence" value="ECO:0007669"/>
    <property type="project" value="InterPro"/>
</dbReference>
<dbReference type="PANTHER" id="PTHR11712:SF320">
    <property type="entry name" value="BETA-KETOACYL SYNTHASE"/>
    <property type="match status" value="1"/>
</dbReference>
<evidence type="ECO:0000256" key="3">
    <source>
        <dbReference type="RuleBase" id="RU003694"/>
    </source>
</evidence>